<dbReference type="InterPro" id="IPR010982">
    <property type="entry name" value="Lambda_DNA-bd_dom_sf"/>
</dbReference>
<evidence type="ECO:0000313" key="2">
    <source>
        <dbReference type="Proteomes" id="UP000290261"/>
    </source>
</evidence>
<dbReference type="GO" id="GO:0003677">
    <property type="term" value="F:DNA binding"/>
    <property type="evidence" value="ECO:0007669"/>
    <property type="project" value="InterPro"/>
</dbReference>
<name>A0A444VHZ9_9FLAO</name>
<dbReference type="EMBL" id="JJMP01000010">
    <property type="protein sequence ID" value="RYC50382.1"/>
    <property type="molecule type" value="Genomic_DNA"/>
</dbReference>
<keyword evidence="2" id="KW-1185">Reference proteome</keyword>
<evidence type="ECO:0000313" key="1">
    <source>
        <dbReference type="EMBL" id="RYC50382.1"/>
    </source>
</evidence>
<dbReference type="RefSeq" id="WP_129655969.1">
    <property type="nucleotide sequence ID" value="NZ_ML142914.1"/>
</dbReference>
<dbReference type="AlphaFoldDB" id="A0A444VHZ9"/>
<protein>
    <submittedName>
        <fullName evidence="1">Uncharacterized protein</fullName>
    </submittedName>
</protein>
<dbReference type="Proteomes" id="UP000290261">
    <property type="component" value="Unassembled WGS sequence"/>
</dbReference>
<proteinExistence type="predicted"/>
<dbReference type="SUPFAM" id="SSF47413">
    <property type="entry name" value="lambda repressor-like DNA-binding domains"/>
    <property type="match status" value="1"/>
</dbReference>
<reference evidence="1 2" key="1">
    <citation type="submission" date="2014-04" db="EMBL/GenBank/DDBJ databases">
        <title>Whole genome of Muricauda olearia.</title>
        <authorList>
            <person name="Zhang X.-H."/>
            <person name="Tang K."/>
        </authorList>
    </citation>
    <scope>NUCLEOTIDE SEQUENCE [LARGE SCALE GENOMIC DNA]</scope>
    <source>
        <strain evidence="1 2">Th120</strain>
    </source>
</reference>
<accession>A0A444VHZ9</accession>
<gene>
    <name evidence="1" type="ORF">DN53_05515</name>
</gene>
<organism evidence="1 2">
    <name type="scientific">Flagellimonas olearia</name>
    <dbReference type="NCBI Taxonomy" id="552546"/>
    <lineage>
        <taxon>Bacteria</taxon>
        <taxon>Pseudomonadati</taxon>
        <taxon>Bacteroidota</taxon>
        <taxon>Flavobacteriia</taxon>
        <taxon>Flavobacteriales</taxon>
        <taxon>Flavobacteriaceae</taxon>
        <taxon>Flagellimonas</taxon>
    </lineage>
</organism>
<sequence length="102" mass="11883">MPKRSSNKEELKKINALVNKYICNFIAKKFFSPYYDENGKVTSQNEYSEKCGIASSTLTKMKSPDGYNIPMTTVYSICRFEKYPLEDFFGEFEKEYGTNIRP</sequence>
<comment type="caution">
    <text evidence="1">The sequence shown here is derived from an EMBL/GenBank/DDBJ whole genome shotgun (WGS) entry which is preliminary data.</text>
</comment>